<protein>
    <submittedName>
        <fullName evidence="1">Uncharacterized protein</fullName>
    </submittedName>
</protein>
<proteinExistence type="predicted"/>
<gene>
    <name evidence="1" type="ORF">BDM02DRAFT_1379388</name>
</gene>
<keyword evidence="2" id="KW-1185">Reference proteome</keyword>
<organism evidence="1 2">
    <name type="scientific">Thelephora ganbajun</name>
    <name type="common">Ganba fungus</name>
    <dbReference type="NCBI Taxonomy" id="370292"/>
    <lineage>
        <taxon>Eukaryota</taxon>
        <taxon>Fungi</taxon>
        <taxon>Dikarya</taxon>
        <taxon>Basidiomycota</taxon>
        <taxon>Agaricomycotina</taxon>
        <taxon>Agaricomycetes</taxon>
        <taxon>Thelephorales</taxon>
        <taxon>Thelephoraceae</taxon>
        <taxon>Thelephora</taxon>
    </lineage>
</organism>
<reference evidence="1" key="2">
    <citation type="journal article" date="2020" name="Nat. Commun.">
        <title>Large-scale genome sequencing of mycorrhizal fungi provides insights into the early evolution of symbiotic traits.</title>
        <authorList>
            <person name="Miyauchi S."/>
            <person name="Kiss E."/>
            <person name="Kuo A."/>
            <person name="Drula E."/>
            <person name="Kohler A."/>
            <person name="Sanchez-Garcia M."/>
            <person name="Morin E."/>
            <person name="Andreopoulos B."/>
            <person name="Barry K.W."/>
            <person name="Bonito G."/>
            <person name="Buee M."/>
            <person name="Carver A."/>
            <person name="Chen C."/>
            <person name="Cichocki N."/>
            <person name="Clum A."/>
            <person name="Culley D."/>
            <person name="Crous P.W."/>
            <person name="Fauchery L."/>
            <person name="Girlanda M."/>
            <person name="Hayes R.D."/>
            <person name="Keri Z."/>
            <person name="LaButti K."/>
            <person name="Lipzen A."/>
            <person name="Lombard V."/>
            <person name="Magnuson J."/>
            <person name="Maillard F."/>
            <person name="Murat C."/>
            <person name="Nolan M."/>
            <person name="Ohm R.A."/>
            <person name="Pangilinan J."/>
            <person name="Pereira M.F."/>
            <person name="Perotto S."/>
            <person name="Peter M."/>
            <person name="Pfister S."/>
            <person name="Riley R."/>
            <person name="Sitrit Y."/>
            <person name="Stielow J.B."/>
            <person name="Szollosi G."/>
            <person name="Zifcakova L."/>
            <person name="Stursova M."/>
            <person name="Spatafora J.W."/>
            <person name="Tedersoo L."/>
            <person name="Vaario L.M."/>
            <person name="Yamada A."/>
            <person name="Yan M."/>
            <person name="Wang P."/>
            <person name="Xu J."/>
            <person name="Bruns T."/>
            <person name="Baldrian P."/>
            <person name="Vilgalys R."/>
            <person name="Dunand C."/>
            <person name="Henrissat B."/>
            <person name="Grigoriev I.V."/>
            <person name="Hibbett D."/>
            <person name="Nagy L.G."/>
            <person name="Martin F.M."/>
        </authorList>
    </citation>
    <scope>NUCLEOTIDE SEQUENCE</scope>
    <source>
        <strain evidence="1">P2</strain>
    </source>
</reference>
<dbReference type="EMBL" id="MU117984">
    <property type="protein sequence ID" value="KAF9650481.1"/>
    <property type="molecule type" value="Genomic_DNA"/>
</dbReference>
<sequence length="502" mass="56941">MGAQRLPNEIWVYIFELATAEYLPNGELPNSMDRSAWFKNVFDAWCLQSPDELVMNAQKKRYKIVKAILSTCKRWHHIAGEFLFNHIAVFRPTLMHPLCNVLGNEPHLGTYAKNIYLGGPTIPEVESLAILVSIIRHCPNVDTMIISWPLTSTFSAAIADALLSFTSKKIRTLCWNMSSSAQPKVIWALNALRRSLTSLRLEFEAPTGENSPLGSAGNLNLSLPRLQTLSLRGSFQDFLEQCTDWSLPALQHVTLDFALNPHDLPDVDEFCKQHGINLTFLDLNCLQIIDVAAILDFCPNLTTFLFNGDWRLPTTDEHPMESKLTNSPHPNITTIGVHQFLYAFGVGYAAKSDRFKVEYMQRSNDMNFAALNRRNFPKLQCVRILSRALLRALESNNGPSQLGLSRWERWWDQCAQQKVRLEDCTGGLLGTLPQDEPQSDEDDEDDEECESDELETGGDWQEENRPPTIQELRDLLEECRRMSAEADQTDPVDLELLTALQM</sequence>
<reference evidence="1" key="1">
    <citation type="submission" date="2019-10" db="EMBL/GenBank/DDBJ databases">
        <authorList>
            <consortium name="DOE Joint Genome Institute"/>
            <person name="Kuo A."/>
            <person name="Miyauchi S."/>
            <person name="Kiss E."/>
            <person name="Drula E."/>
            <person name="Kohler A."/>
            <person name="Sanchez-Garcia M."/>
            <person name="Andreopoulos B."/>
            <person name="Barry K.W."/>
            <person name="Bonito G."/>
            <person name="Buee M."/>
            <person name="Carver A."/>
            <person name="Chen C."/>
            <person name="Cichocki N."/>
            <person name="Clum A."/>
            <person name="Culley D."/>
            <person name="Crous P.W."/>
            <person name="Fauchery L."/>
            <person name="Girlanda M."/>
            <person name="Hayes R."/>
            <person name="Keri Z."/>
            <person name="Labutti K."/>
            <person name="Lipzen A."/>
            <person name="Lombard V."/>
            <person name="Magnuson J."/>
            <person name="Maillard F."/>
            <person name="Morin E."/>
            <person name="Murat C."/>
            <person name="Nolan M."/>
            <person name="Ohm R."/>
            <person name="Pangilinan J."/>
            <person name="Pereira M."/>
            <person name="Perotto S."/>
            <person name="Peter M."/>
            <person name="Riley R."/>
            <person name="Sitrit Y."/>
            <person name="Stielow B."/>
            <person name="Szollosi G."/>
            <person name="Zifcakova L."/>
            <person name="Stursova M."/>
            <person name="Spatafora J.W."/>
            <person name="Tedersoo L."/>
            <person name="Vaario L.-M."/>
            <person name="Yamada A."/>
            <person name="Yan M."/>
            <person name="Wang P."/>
            <person name="Xu J."/>
            <person name="Bruns T."/>
            <person name="Baldrian P."/>
            <person name="Vilgalys R."/>
            <person name="Henrissat B."/>
            <person name="Grigoriev I.V."/>
            <person name="Hibbett D."/>
            <person name="Nagy L.G."/>
            <person name="Martin F.M."/>
        </authorList>
    </citation>
    <scope>NUCLEOTIDE SEQUENCE</scope>
    <source>
        <strain evidence="1">P2</strain>
    </source>
</reference>
<accession>A0ACB6ZLD7</accession>
<comment type="caution">
    <text evidence="1">The sequence shown here is derived from an EMBL/GenBank/DDBJ whole genome shotgun (WGS) entry which is preliminary data.</text>
</comment>
<evidence type="ECO:0000313" key="1">
    <source>
        <dbReference type="EMBL" id="KAF9650481.1"/>
    </source>
</evidence>
<evidence type="ECO:0000313" key="2">
    <source>
        <dbReference type="Proteomes" id="UP000886501"/>
    </source>
</evidence>
<name>A0ACB6ZLD7_THEGA</name>
<dbReference type="Proteomes" id="UP000886501">
    <property type="component" value="Unassembled WGS sequence"/>
</dbReference>